<feature type="transmembrane region" description="Helical" evidence="8">
    <location>
        <begin position="59"/>
        <end position="82"/>
    </location>
</feature>
<evidence type="ECO:0000256" key="2">
    <source>
        <dbReference type="ARBA" id="ARBA00022692"/>
    </source>
</evidence>
<reference evidence="10 11" key="1">
    <citation type="submission" date="2018-01" db="EMBL/GenBank/DDBJ databases">
        <title>Comparison of the Chinese Bamboo Partridge and Red Junglefowl genome sequences highlights the importance of demography in genome evolution.</title>
        <authorList>
            <person name="Tiley G.P."/>
            <person name="Kimball R.T."/>
            <person name="Braun E.L."/>
            <person name="Burleigh J.G."/>
        </authorList>
    </citation>
    <scope>NUCLEOTIDE SEQUENCE [LARGE SCALE GENOMIC DNA]</scope>
    <source>
        <strain evidence="10">RTK389</strain>
        <tissue evidence="10">Blood</tissue>
    </source>
</reference>
<dbReference type="GO" id="GO:0007204">
    <property type="term" value="P:positive regulation of cytosolic calcium ion concentration"/>
    <property type="evidence" value="ECO:0007669"/>
    <property type="project" value="TreeGrafter"/>
</dbReference>
<dbReference type="InterPro" id="IPR017452">
    <property type="entry name" value="GPCR_Rhodpsn_7TM"/>
</dbReference>
<dbReference type="SUPFAM" id="SSF81321">
    <property type="entry name" value="Family A G protein-coupled receptor-like"/>
    <property type="match status" value="1"/>
</dbReference>
<comment type="caution">
    <text evidence="10">The sequence shown here is derived from an EMBL/GenBank/DDBJ whole genome shotgun (WGS) entry which is preliminary data.</text>
</comment>
<dbReference type="GO" id="GO:0019957">
    <property type="term" value="F:C-C chemokine binding"/>
    <property type="evidence" value="ECO:0007669"/>
    <property type="project" value="TreeGrafter"/>
</dbReference>
<dbReference type="InterPro" id="IPR050119">
    <property type="entry name" value="CCR1-9-like"/>
</dbReference>
<evidence type="ECO:0000256" key="6">
    <source>
        <dbReference type="ARBA" id="ARBA00023170"/>
    </source>
</evidence>
<dbReference type="GO" id="GO:0009897">
    <property type="term" value="C:external side of plasma membrane"/>
    <property type="evidence" value="ECO:0007669"/>
    <property type="project" value="TreeGrafter"/>
</dbReference>
<gene>
    <name evidence="10" type="ORF">CIB84_016876</name>
</gene>
<dbReference type="GO" id="GO:0016493">
    <property type="term" value="F:C-C chemokine receptor activity"/>
    <property type="evidence" value="ECO:0007669"/>
    <property type="project" value="TreeGrafter"/>
</dbReference>
<keyword evidence="3 8" id="KW-1133">Transmembrane helix</keyword>
<dbReference type="PANTHER" id="PTHR10489">
    <property type="entry name" value="CELL ADHESION MOLECULE"/>
    <property type="match status" value="1"/>
</dbReference>
<proteinExistence type="predicted"/>
<evidence type="ECO:0000313" key="11">
    <source>
        <dbReference type="Proteomes" id="UP000237246"/>
    </source>
</evidence>
<dbReference type="Gene3D" id="1.20.1070.10">
    <property type="entry name" value="Rhodopsin 7-helix transmembrane proteins"/>
    <property type="match status" value="1"/>
</dbReference>
<keyword evidence="5 8" id="KW-0472">Membrane</keyword>
<name>A0A2P4S5K7_BAMTH</name>
<keyword evidence="11" id="KW-1185">Reference proteome</keyword>
<keyword evidence="2 8" id="KW-0812">Transmembrane</keyword>
<dbReference type="OrthoDB" id="8576531at2759"/>
<feature type="transmembrane region" description="Helical" evidence="8">
    <location>
        <begin position="18"/>
        <end position="39"/>
    </location>
</feature>
<evidence type="ECO:0000313" key="10">
    <source>
        <dbReference type="EMBL" id="POI19379.1"/>
    </source>
</evidence>
<keyword evidence="6" id="KW-0675">Receptor</keyword>
<dbReference type="GO" id="GO:0006955">
    <property type="term" value="P:immune response"/>
    <property type="evidence" value="ECO:0007669"/>
    <property type="project" value="TreeGrafter"/>
</dbReference>
<dbReference type="EMBL" id="PPHD01103030">
    <property type="protein sequence ID" value="POI19379.1"/>
    <property type="molecule type" value="Genomic_DNA"/>
</dbReference>
<dbReference type="AlphaFoldDB" id="A0A2P4S5K7"/>
<sequence>MCVLTTSQVPGLRRALRFVFTLVAVFFVLWFPYNVVLILHSLQFVGLIQSCETSRQLDYAIQITESLSFVHCCLNPVLYAFVKKRFRLYLQKITQAFCRKSTFDIQLSETSLSCSRYTAQIEMLSVTNT</sequence>
<protein>
    <recommendedName>
        <fullName evidence="9">G-protein coupled receptors family 1 profile domain-containing protein</fullName>
    </recommendedName>
</protein>
<dbReference type="PANTHER" id="PTHR10489:SF942">
    <property type="entry name" value="ATYPICAL CHEMOKINE RECEPTOR 2"/>
    <property type="match status" value="1"/>
</dbReference>
<dbReference type="InterPro" id="IPR000276">
    <property type="entry name" value="GPCR_Rhodpsn"/>
</dbReference>
<dbReference type="Pfam" id="PF00001">
    <property type="entry name" value="7tm_1"/>
    <property type="match status" value="1"/>
</dbReference>
<accession>A0A2P4S5K7</accession>
<keyword evidence="7" id="KW-0807">Transducer</keyword>
<evidence type="ECO:0000256" key="3">
    <source>
        <dbReference type="ARBA" id="ARBA00022989"/>
    </source>
</evidence>
<organism evidence="10 11">
    <name type="scientific">Bambusicola thoracicus</name>
    <name type="common">Chinese bamboo-partridge</name>
    <name type="synonym">Perdix thoracica</name>
    <dbReference type="NCBI Taxonomy" id="9083"/>
    <lineage>
        <taxon>Eukaryota</taxon>
        <taxon>Metazoa</taxon>
        <taxon>Chordata</taxon>
        <taxon>Craniata</taxon>
        <taxon>Vertebrata</taxon>
        <taxon>Euteleostomi</taxon>
        <taxon>Archelosauria</taxon>
        <taxon>Archosauria</taxon>
        <taxon>Dinosauria</taxon>
        <taxon>Saurischia</taxon>
        <taxon>Theropoda</taxon>
        <taxon>Coelurosauria</taxon>
        <taxon>Aves</taxon>
        <taxon>Neognathae</taxon>
        <taxon>Galloanserae</taxon>
        <taxon>Galliformes</taxon>
        <taxon>Phasianidae</taxon>
        <taxon>Perdicinae</taxon>
        <taxon>Bambusicola</taxon>
    </lineage>
</organism>
<dbReference type="PROSITE" id="PS50262">
    <property type="entry name" value="G_PROTEIN_RECEP_F1_2"/>
    <property type="match status" value="1"/>
</dbReference>
<keyword evidence="4" id="KW-0297">G-protein coupled receptor</keyword>
<evidence type="ECO:0000256" key="5">
    <source>
        <dbReference type="ARBA" id="ARBA00023136"/>
    </source>
</evidence>
<feature type="domain" description="G-protein coupled receptors family 1 profile" evidence="9">
    <location>
        <begin position="1"/>
        <end position="79"/>
    </location>
</feature>
<evidence type="ECO:0000256" key="1">
    <source>
        <dbReference type="ARBA" id="ARBA00004370"/>
    </source>
</evidence>
<comment type="subcellular location">
    <subcellularLocation>
        <location evidence="1">Membrane</location>
    </subcellularLocation>
</comment>
<evidence type="ECO:0000256" key="7">
    <source>
        <dbReference type="ARBA" id="ARBA00023224"/>
    </source>
</evidence>
<evidence type="ECO:0000259" key="9">
    <source>
        <dbReference type="PROSITE" id="PS50262"/>
    </source>
</evidence>
<dbReference type="Proteomes" id="UP000237246">
    <property type="component" value="Unassembled WGS sequence"/>
</dbReference>
<evidence type="ECO:0000256" key="8">
    <source>
        <dbReference type="SAM" id="Phobius"/>
    </source>
</evidence>
<evidence type="ECO:0000256" key="4">
    <source>
        <dbReference type="ARBA" id="ARBA00023040"/>
    </source>
</evidence>
<dbReference type="GO" id="GO:0060326">
    <property type="term" value="P:cell chemotaxis"/>
    <property type="evidence" value="ECO:0007669"/>
    <property type="project" value="TreeGrafter"/>
</dbReference>
<dbReference type="PRINTS" id="PR00237">
    <property type="entry name" value="GPCRRHODOPSN"/>
</dbReference>
<dbReference type="GO" id="GO:0019722">
    <property type="term" value="P:calcium-mediated signaling"/>
    <property type="evidence" value="ECO:0007669"/>
    <property type="project" value="TreeGrafter"/>
</dbReference>